<evidence type="ECO:0000313" key="7">
    <source>
        <dbReference type="EMBL" id="TDK49663.1"/>
    </source>
</evidence>
<evidence type="ECO:0000256" key="5">
    <source>
        <dbReference type="ARBA" id="ARBA00023136"/>
    </source>
</evidence>
<feature type="domain" description="Glycosyltransferase 2-like" evidence="6">
    <location>
        <begin position="6"/>
        <end position="109"/>
    </location>
</feature>
<dbReference type="AlphaFoldDB" id="A0A4R5VBP1"/>
<evidence type="ECO:0000259" key="6">
    <source>
        <dbReference type="Pfam" id="PF00535"/>
    </source>
</evidence>
<comment type="caution">
    <text evidence="7">The sequence shown here is derived from an EMBL/GenBank/DDBJ whole genome shotgun (WGS) entry which is preliminary data.</text>
</comment>
<evidence type="ECO:0000256" key="3">
    <source>
        <dbReference type="ARBA" id="ARBA00022676"/>
    </source>
</evidence>
<dbReference type="Gene3D" id="3.90.550.10">
    <property type="entry name" value="Spore Coat Polysaccharide Biosynthesis Protein SpsA, Chain A"/>
    <property type="match status" value="1"/>
</dbReference>
<name>A0A4R5VBP1_9RHOB</name>
<dbReference type="CDD" id="cd02522">
    <property type="entry name" value="GT_2_like_a"/>
    <property type="match status" value="1"/>
</dbReference>
<dbReference type="Proteomes" id="UP000295301">
    <property type="component" value="Unassembled WGS sequence"/>
</dbReference>
<proteinExistence type="predicted"/>
<keyword evidence="4 7" id="KW-0808">Transferase</keyword>
<dbReference type="OrthoDB" id="5291101at2"/>
<evidence type="ECO:0000256" key="2">
    <source>
        <dbReference type="ARBA" id="ARBA00022475"/>
    </source>
</evidence>
<dbReference type="Pfam" id="PF00535">
    <property type="entry name" value="Glycos_transf_2"/>
    <property type="match status" value="1"/>
</dbReference>
<accession>A0A4R5VBP1</accession>
<dbReference type="RefSeq" id="WP_133359352.1">
    <property type="nucleotide sequence ID" value="NZ_SMUV01000061.1"/>
</dbReference>
<sequence length="231" mass="24475">MPAPISVIIPTLDAADELPGCLAALTEGLVAGLIRELVVSDGGSTDATCRLAEAAGAVVVTGSPSRGGQLRRGVAEARGAWLLILHADTQLSPGWAATVAAHLEREGAGPAYFRLRFRARGLRPALVAGWANLRAGLFGLPYGDQGLLLRRADYDRSGGYRDQPLMEDVALVWALARGPGQPLAALPAQALTSAARYQQSGWLRRGARNLWTLLRYAMGADPSALAARYRR</sequence>
<gene>
    <name evidence="7" type="ORF">E1832_08715</name>
</gene>
<keyword evidence="8" id="KW-1185">Reference proteome</keyword>
<dbReference type="PANTHER" id="PTHR43646:SF2">
    <property type="entry name" value="GLYCOSYLTRANSFERASE 2-LIKE DOMAIN-CONTAINING PROTEIN"/>
    <property type="match status" value="1"/>
</dbReference>
<keyword evidence="2" id="KW-1003">Cell membrane</keyword>
<dbReference type="PANTHER" id="PTHR43646">
    <property type="entry name" value="GLYCOSYLTRANSFERASE"/>
    <property type="match status" value="1"/>
</dbReference>
<dbReference type="InterPro" id="IPR026461">
    <property type="entry name" value="Trfase_2_rSAM/seldom_assoc"/>
</dbReference>
<reference evidence="7 8" key="1">
    <citation type="submission" date="2019-03" db="EMBL/GenBank/DDBJ databases">
        <title>Ruegeria lutea sp. nov., a novel strain, isolated from marine sediment, the Masan Bay, South Korea.</title>
        <authorList>
            <person name="Kim J."/>
            <person name="Kim D.-Y."/>
            <person name="Lee S.-S."/>
        </authorList>
    </citation>
    <scope>NUCLEOTIDE SEQUENCE [LARGE SCALE GENOMIC DNA]</scope>
    <source>
        <strain evidence="7 8">318-1</strain>
    </source>
</reference>
<organism evidence="7 8">
    <name type="scientific">Antarcticimicrobium luteum</name>
    <dbReference type="NCBI Taxonomy" id="2547397"/>
    <lineage>
        <taxon>Bacteria</taxon>
        <taxon>Pseudomonadati</taxon>
        <taxon>Pseudomonadota</taxon>
        <taxon>Alphaproteobacteria</taxon>
        <taxon>Rhodobacterales</taxon>
        <taxon>Paracoccaceae</taxon>
        <taxon>Antarcticimicrobium</taxon>
    </lineage>
</organism>
<keyword evidence="5" id="KW-0472">Membrane</keyword>
<dbReference type="GO" id="GO:0005886">
    <property type="term" value="C:plasma membrane"/>
    <property type="evidence" value="ECO:0007669"/>
    <property type="project" value="UniProtKB-SubCell"/>
</dbReference>
<comment type="subcellular location">
    <subcellularLocation>
        <location evidence="1">Cell membrane</location>
    </subcellularLocation>
</comment>
<dbReference type="InterPro" id="IPR001173">
    <property type="entry name" value="Glyco_trans_2-like"/>
</dbReference>
<dbReference type="SUPFAM" id="SSF53448">
    <property type="entry name" value="Nucleotide-diphospho-sugar transferases"/>
    <property type="match status" value="1"/>
</dbReference>
<keyword evidence="3" id="KW-0328">Glycosyltransferase</keyword>
<dbReference type="InterPro" id="IPR029044">
    <property type="entry name" value="Nucleotide-diphossugar_trans"/>
</dbReference>
<evidence type="ECO:0000256" key="4">
    <source>
        <dbReference type="ARBA" id="ARBA00022679"/>
    </source>
</evidence>
<dbReference type="GO" id="GO:0016757">
    <property type="term" value="F:glycosyltransferase activity"/>
    <property type="evidence" value="ECO:0007669"/>
    <property type="project" value="UniProtKB-KW"/>
</dbReference>
<evidence type="ECO:0000256" key="1">
    <source>
        <dbReference type="ARBA" id="ARBA00004236"/>
    </source>
</evidence>
<evidence type="ECO:0000313" key="8">
    <source>
        <dbReference type="Proteomes" id="UP000295301"/>
    </source>
</evidence>
<dbReference type="NCBIfam" id="TIGR04283">
    <property type="entry name" value="glyco_like_mftF"/>
    <property type="match status" value="1"/>
</dbReference>
<dbReference type="EMBL" id="SMUV01000061">
    <property type="protein sequence ID" value="TDK49663.1"/>
    <property type="molecule type" value="Genomic_DNA"/>
</dbReference>
<protein>
    <submittedName>
        <fullName evidence="7">Glycosyltransferase</fullName>
    </submittedName>
</protein>